<dbReference type="GO" id="GO:0005737">
    <property type="term" value="C:cytoplasm"/>
    <property type="evidence" value="ECO:0007669"/>
    <property type="project" value="TreeGrafter"/>
</dbReference>
<dbReference type="Pfam" id="PF23572">
    <property type="entry name" value="GH3_C"/>
    <property type="match status" value="1"/>
</dbReference>
<evidence type="ECO:0000313" key="4">
    <source>
        <dbReference type="EMBL" id="CAE0467855.1"/>
    </source>
</evidence>
<dbReference type="GO" id="GO:0016881">
    <property type="term" value="F:acid-amino acid ligase activity"/>
    <property type="evidence" value="ECO:0007669"/>
    <property type="project" value="TreeGrafter"/>
</dbReference>
<reference evidence="4" key="1">
    <citation type="submission" date="2021-01" db="EMBL/GenBank/DDBJ databases">
        <authorList>
            <person name="Corre E."/>
            <person name="Pelletier E."/>
            <person name="Niang G."/>
            <person name="Scheremetjew M."/>
            <person name="Finn R."/>
            <person name="Kale V."/>
            <person name="Holt S."/>
            <person name="Cochrane G."/>
            <person name="Meng A."/>
            <person name="Brown T."/>
            <person name="Cohen L."/>
        </authorList>
    </citation>
    <scope>NUCLEOTIDE SEQUENCE</scope>
    <source>
        <strain evidence="4">MM31A-1</strain>
    </source>
</reference>
<dbReference type="EMBL" id="HBIO01016512">
    <property type="protein sequence ID" value="CAE0467855.1"/>
    <property type="molecule type" value="Transcribed_RNA"/>
</dbReference>
<feature type="domain" description="GH3 C-terminal" evidence="3">
    <location>
        <begin position="569"/>
        <end position="695"/>
    </location>
</feature>
<accession>A0A7S3Q709</accession>
<evidence type="ECO:0008006" key="5">
    <source>
        <dbReference type="Google" id="ProtNLM"/>
    </source>
</evidence>
<dbReference type="AlphaFoldDB" id="A0A7S3Q709"/>
<dbReference type="Pfam" id="PF03321">
    <property type="entry name" value="GH3"/>
    <property type="match status" value="1"/>
</dbReference>
<feature type="domain" description="GH3 middle" evidence="2">
    <location>
        <begin position="460"/>
        <end position="550"/>
    </location>
</feature>
<protein>
    <recommendedName>
        <fullName evidence="5">GH3 auxin-responsive promoter</fullName>
    </recommendedName>
</protein>
<proteinExistence type="predicted"/>
<sequence>MISARTFAKRYAAAAGTLVSIPAFASAAYAYNEYINTPEDQISKHHTIQSIYYQSLTNLFMSKLGSMAIQKFDAACQDAVHVNETLLLKLLSRCQDTAYGKDHNLASIKSREEFRTQHPITTHDHYQPYIDRVYQGEENVMFPETPRMIGTTSGTSGTQKLIPVPPLQRRIFFTRGIAITFDALQKGVTHPTNSALKWPNLQKSCKLMHEPHFTYTNSNAKSNTDSNANSNANTNTSKGKRIRVGPTSSRPSDNKGLLQLYTTPEAAFEIQSEHELLTLHALYALMDENLGFIEANFCNRILNFFVLLEDQCNWDMLVKAIETGTLPNDDKLEISGDIRTKLASTMVPDPDRAKVLRQIRIDHRESLRLQKRNRDQNQSQALGDADNSSTSSYTSTSKSLARRIWPNLHTILASETGTFQIYGDILRKQYIGQDVTIYSPLYAATEGLIGVNPHIHGKSYILHPEAIFYEFYPIEHDEASDNLDDDDDDDDADDDVINPEKTLFIEQLEPGKEYEVIITNLTGLYRYRFGDVVRCVGYKHEAPIVEVAYRKGQFLNASGERTSEETFYKALSNTVSKKWNLSLKDYTTVEYFLEGNRKPRYVVFVELSEDADTTSMNNGSQRPFERVLTKKQKMQLDRALGVENKSYEALRRIGRLQPIEVITLRKGTFEKIRQKMISIGAGATQTKQPRVTRNEQLIKILENEKIVQ</sequence>
<dbReference type="PANTHER" id="PTHR31901:SF9">
    <property type="entry name" value="GH3 DOMAIN-CONTAINING PROTEIN"/>
    <property type="match status" value="1"/>
</dbReference>
<organism evidence="4">
    <name type="scientific">Chaetoceros debilis</name>
    <dbReference type="NCBI Taxonomy" id="122233"/>
    <lineage>
        <taxon>Eukaryota</taxon>
        <taxon>Sar</taxon>
        <taxon>Stramenopiles</taxon>
        <taxon>Ochrophyta</taxon>
        <taxon>Bacillariophyta</taxon>
        <taxon>Coscinodiscophyceae</taxon>
        <taxon>Chaetocerotophycidae</taxon>
        <taxon>Chaetocerotales</taxon>
        <taxon>Chaetocerotaceae</taxon>
        <taxon>Chaetoceros</taxon>
    </lineage>
</organism>
<dbReference type="InterPro" id="IPR055377">
    <property type="entry name" value="GH3_M"/>
</dbReference>
<evidence type="ECO:0000259" key="3">
    <source>
        <dbReference type="Pfam" id="PF23572"/>
    </source>
</evidence>
<feature type="region of interest" description="Disordered" evidence="1">
    <location>
        <begin position="367"/>
        <end position="394"/>
    </location>
</feature>
<evidence type="ECO:0000256" key="1">
    <source>
        <dbReference type="SAM" id="MobiDB-lite"/>
    </source>
</evidence>
<evidence type="ECO:0000259" key="2">
    <source>
        <dbReference type="Pfam" id="PF23571"/>
    </source>
</evidence>
<feature type="compositionally biased region" description="Low complexity" evidence="1">
    <location>
        <begin position="216"/>
        <end position="237"/>
    </location>
</feature>
<dbReference type="InterPro" id="IPR004993">
    <property type="entry name" value="GH3"/>
</dbReference>
<dbReference type="Pfam" id="PF23571">
    <property type="entry name" value="GH3_M"/>
    <property type="match status" value="1"/>
</dbReference>
<gene>
    <name evidence="4" type="ORF">CDEB00056_LOCUS12708</name>
</gene>
<name>A0A7S3Q709_9STRA</name>
<feature type="region of interest" description="Disordered" evidence="1">
    <location>
        <begin position="216"/>
        <end position="256"/>
    </location>
</feature>
<dbReference type="InterPro" id="IPR055378">
    <property type="entry name" value="GH3_C"/>
</dbReference>
<dbReference type="PANTHER" id="PTHR31901">
    <property type="entry name" value="GH3 DOMAIN-CONTAINING PROTEIN"/>
    <property type="match status" value="1"/>
</dbReference>